<comment type="subcellular location">
    <subcellularLocation>
        <location evidence="1">Membrane</location>
        <topology evidence="1">Single-pass type II membrane protein</topology>
    </subcellularLocation>
</comment>
<proteinExistence type="predicted"/>
<feature type="chain" id="PRO_5004549639" description="Core-2/I-branching beta-1,6-N-acetylglucosaminyltransferase family protein" evidence="6">
    <location>
        <begin position="20"/>
        <end position="254"/>
    </location>
</feature>
<keyword evidence="4" id="KW-0472">Membrane</keyword>
<keyword evidence="8" id="KW-1185">Reference proteome</keyword>
<dbReference type="Proteomes" id="UP000015453">
    <property type="component" value="Unassembled WGS sequence"/>
</dbReference>
<accession>S8DMF9</accession>
<dbReference type="GO" id="GO:0016020">
    <property type="term" value="C:membrane"/>
    <property type="evidence" value="ECO:0007669"/>
    <property type="project" value="UniProtKB-SubCell"/>
</dbReference>
<protein>
    <recommendedName>
        <fullName evidence="9">Core-2/I-branching beta-1,6-N-acetylglucosaminyltransferase family protein</fullName>
    </recommendedName>
</protein>
<evidence type="ECO:0000256" key="6">
    <source>
        <dbReference type="SAM" id="SignalP"/>
    </source>
</evidence>
<feature type="non-terminal residue" evidence="7">
    <location>
        <position position="1"/>
    </location>
</feature>
<dbReference type="EMBL" id="AUSU01004999">
    <property type="protein sequence ID" value="EPS64178.1"/>
    <property type="molecule type" value="Genomic_DNA"/>
</dbReference>
<keyword evidence="3" id="KW-0808">Transferase</keyword>
<dbReference type="PANTHER" id="PTHR31042:SF70">
    <property type="entry name" value="OS01G0695200 PROTEIN"/>
    <property type="match status" value="1"/>
</dbReference>
<dbReference type="GO" id="GO:0016757">
    <property type="term" value="F:glycosyltransferase activity"/>
    <property type="evidence" value="ECO:0007669"/>
    <property type="project" value="UniProtKB-KW"/>
</dbReference>
<dbReference type="InterPro" id="IPR003406">
    <property type="entry name" value="Glyco_trans_14"/>
</dbReference>
<dbReference type="OrthoDB" id="191334at2759"/>
<name>S8DMF9_9LAMI</name>
<keyword evidence="6" id="KW-0732">Signal</keyword>
<sequence length="254" mass="29649">WRLLLLLSIFLSVVGFLRTQFYLDYVGSAAAEMEYRVPSFVGDPKIAFLFLTRRDLPLDFLWDSFFENVETTHFSVYIHSEPGFSFNETTTRTKLFHDRQLSDSIKVSWGEASMIEAERLLFREALRDPANQRFILLSDSCIPLYNFSYIYSYLIMRSPKSFVDSFTVKKDSEYNPLMSPVISKKNWMKGSQWVALVRKHAEVVVDDEIVFPLFQKFCKRRPAVVASLGRKNDILQKQHNCIPDEHYVQTLLAV</sequence>
<evidence type="ECO:0000256" key="3">
    <source>
        <dbReference type="ARBA" id="ARBA00022679"/>
    </source>
</evidence>
<evidence type="ECO:0000256" key="4">
    <source>
        <dbReference type="ARBA" id="ARBA00023136"/>
    </source>
</evidence>
<dbReference type="Pfam" id="PF02485">
    <property type="entry name" value="Branch"/>
    <property type="match status" value="1"/>
</dbReference>
<keyword evidence="2" id="KW-0328">Glycosyltransferase</keyword>
<evidence type="ECO:0000313" key="8">
    <source>
        <dbReference type="Proteomes" id="UP000015453"/>
    </source>
</evidence>
<evidence type="ECO:0008006" key="9">
    <source>
        <dbReference type="Google" id="ProtNLM"/>
    </source>
</evidence>
<dbReference type="PANTHER" id="PTHR31042">
    <property type="entry name" value="CORE-2/I-BRANCHING BETA-1,6-N-ACETYLGLUCOSAMINYLTRANSFERASE FAMILY PROTEIN-RELATED"/>
    <property type="match status" value="1"/>
</dbReference>
<feature type="signal peptide" evidence="6">
    <location>
        <begin position="1"/>
        <end position="19"/>
    </location>
</feature>
<keyword evidence="5" id="KW-0325">Glycoprotein</keyword>
<evidence type="ECO:0000256" key="5">
    <source>
        <dbReference type="ARBA" id="ARBA00023180"/>
    </source>
</evidence>
<organism evidence="7 8">
    <name type="scientific">Genlisea aurea</name>
    <dbReference type="NCBI Taxonomy" id="192259"/>
    <lineage>
        <taxon>Eukaryota</taxon>
        <taxon>Viridiplantae</taxon>
        <taxon>Streptophyta</taxon>
        <taxon>Embryophyta</taxon>
        <taxon>Tracheophyta</taxon>
        <taxon>Spermatophyta</taxon>
        <taxon>Magnoliopsida</taxon>
        <taxon>eudicotyledons</taxon>
        <taxon>Gunneridae</taxon>
        <taxon>Pentapetalae</taxon>
        <taxon>asterids</taxon>
        <taxon>lamiids</taxon>
        <taxon>Lamiales</taxon>
        <taxon>Lentibulariaceae</taxon>
        <taxon>Genlisea</taxon>
    </lineage>
</organism>
<dbReference type="InterPro" id="IPR044174">
    <property type="entry name" value="BC10-like"/>
</dbReference>
<evidence type="ECO:0000256" key="2">
    <source>
        <dbReference type="ARBA" id="ARBA00022676"/>
    </source>
</evidence>
<gene>
    <name evidence="7" type="ORF">M569_10605</name>
</gene>
<evidence type="ECO:0000313" key="7">
    <source>
        <dbReference type="EMBL" id="EPS64178.1"/>
    </source>
</evidence>
<comment type="caution">
    <text evidence="7">The sequence shown here is derived from an EMBL/GenBank/DDBJ whole genome shotgun (WGS) entry which is preliminary data.</text>
</comment>
<dbReference type="AlphaFoldDB" id="S8DMF9"/>
<evidence type="ECO:0000256" key="1">
    <source>
        <dbReference type="ARBA" id="ARBA00004606"/>
    </source>
</evidence>
<reference evidence="7 8" key="1">
    <citation type="journal article" date="2013" name="BMC Genomics">
        <title>The miniature genome of a carnivorous plant Genlisea aurea contains a low number of genes and short non-coding sequences.</title>
        <authorList>
            <person name="Leushkin E.V."/>
            <person name="Sutormin R.A."/>
            <person name="Nabieva E.R."/>
            <person name="Penin A.A."/>
            <person name="Kondrashov A.S."/>
            <person name="Logacheva M.D."/>
        </authorList>
    </citation>
    <scope>NUCLEOTIDE SEQUENCE [LARGE SCALE GENOMIC DNA]</scope>
</reference>
<feature type="non-terminal residue" evidence="7">
    <location>
        <position position="254"/>
    </location>
</feature>